<proteinExistence type="predicted"/>
<dbReference type="Proteomes" id="UP000078383">
    <property type="component" value="Unassembled WGS sequence"/>
</dbReference>
<name>A0A174Z4D6_9FIRM</name>
<protein>
    <submittedName>
        <fullName evidence="1">Uncharacterized protein</fullName>
    </submittedName>
</protein>
<accession>A0A174Z4D6</accession>
<reference evidence="1 2" key="1">
    <citation type="submission" date="2015-09" db="EMBL/GenBank/DDBJ databases">
        <authorList>
            <consortium name="Pathogen Informatics"/>
        </authorList>
    </citation>
    <scope>NUCLEOTIDE SEQUENCE [LARGE SCALE GENOMIC DNA]</scope>
    <source>
        <strain evidence="1 2">2789STDY5834889</strain>
    </source>
</reference>
<evidence type="ECO:0000313" key="1">
    <source>
        <dbReference type="EMBL" id="CUQ80822.1"/>
    </source>
</evidence>
<gene>
    <name evidence="1" type="ORF">ERS852502_00133</name>
</gene>
<dbReference type="AlphaFoldDB" id="A0A174Z4D6"/>
<organism evidence="1 2">
    <name type="scientific">[Ruminococcus] torques</name>
    <dbReference type="NCBI Taxonomy" id="33039"/>
    <lineage>
        <taxon>Bacteria</taxon>
        <taxon>Bacillati</taxon>
        <taxon>Bacillota</taxon>
        <taxon>Clostridia</taxon>
        <taxon>Lachnospirales</taxon>
        <taxon>Lachnospiraceae</taxon>
        <taxon>Mediterraneibacter</taxon>
    </lineage>
</organism>
<dbReference type="EMBL" id="CZBX01000001">
    <property type="protein sequence ID" value="CUQ80822.1"/>
    <property type="molecule type" value="Genomic_DNA"/>
</dbReference>
<sequence>MTDKNGLAKFENVLISGDTPYVVEEVDTAVRYVVPASQTAPIDWNKVTKRSFDNVLKKFQVTVTKTDAETGSPQGDASLAGAV</sequence>
<evidence type="ECO:0000313" key="2">
    <source>
        <dbReference type="Proteomes" id="UP000078383"/>
    </source>
</evidence>